<dbReference type="EMBL" id="CAJNNW010036388">
    <property type="protein sequence ID" value="CAE8733848.1"/>
    <property type="molecule type" value="Genomic_DNA"/>
</dbReference>
<dbReference type="SUPFAM" id="SSF53335">
    <property type="entry name" value="S-adenosyl-L-methionine-dependent methyltransferases"/>
    <property type="match status" value="1"/>
</dbReference>
<evidence type="ECO:0000313" key="3">
    <source>
        <dbReference type="Proteomes" id="UP000654075"/>
    </source>
</evidence>
<evidence type="ECO:0000313" key="2">
    <source>
        <dbReference type="EMBL" id="CAE8733848.1"/>
    </source>
</evidence>
<gene>
    <name evidence="1" type="ORF">PGLA1383_LOCUS44788</name>
    <name evidence="2" type="ORF">PGLA2088_LOCUS47026</name>
</gene>
<name>A0A813GSK1_POLGL</name>
<reference evidence="1" key="1">
    <citation type="submission" date="2021-02" db="EMBL/GenBank/DDBJ databases">
        <authorList>
            <person name="Dougan E. K."/>
            <person name="Rhodes N."/>
            <person name="Thang M."/>
            <person name="Chan C."/>
        </authorList>
    </citation>
    <scope>NUCLEOTIDE SEQUENCE</scope>
</reference>
<sequence length="287" mass="32603">MPCQDNSPSGGQMYYDGRTAPIYIAWARRLKVAGTKIIILENSTEIKLIMIEFLFADEYDIHQLWVKTHDSGHSGVARFRTYLILNRRSATACNFDPEQLYKIIADRITAAVQTSPRDYICATTEEILLEAQEVARTRCIMFRPGCLDMTYLLNEREMSVVAGAEIAYFQKFGQFAVNDEDLIVFLGDNLSYSLTWSATSNAIPTYRLSTGKHWIMHLRRWMASPEKLLSLGFPIRPSVAHAMGVHVHLPIRDVKRADQLTGNCMHFSSTAIVQLIALSCFCPRDRL</sequence>
<accession>A0A813GSK1</accession>
<dbReference type="AlphaFoldDB" id="A0A813GSK1"/>
<comment type="caution">
    <text evidence="1">The sequence shown here is derived from an EMBL/GenBank/DDBJ whole genome shotgun (WGS) entry which is preliminary data.</text>
</comment>
<dbReference type="EMBL" id="CAJNNV010029348">
    <property type="protein sequence ID" value="CAE8628110.1"/>
    <property type="molecule type" value="Genomic_DNA"/>
</dbReference>
<dbReference type="InterPro" id="IPR029063">
    <property type="entry name" value="SAM-dependent_MTases_sf"/>
</dbReference>
<dbReference type="Proteomes" id="UP000654075">
    <property type="component" value="Unassembled WGS sequence"/>
</dbReference>
<dbReference type="Proteomes" id="UP000626109">
    <property type="component" value="Unassembled WGS sequence"/>
</dbReference>
<evidence type="ECO:0000313" key="1">
    <source>
        <dbReference type="EMBL" id="CAE8628110.1"/>
    </source>
</evidence>
<dbReference type="OrthoDB" id="445419at2759"/>
<organism evidence="1 3">
    <name type="scientific">Polarella glacialis</name>
    <name type="common">Dinoflagellate</name>
    <dbReference type="NCBI Taxonomy" id="89957"/>
    <lineage>
        <taxon>Eukaryota</taxon>
        <taxon>Sar</taxon>
        <taxon>Alveolata</taxon>
        <taxon>Dinophyceae</taxon>
        <taxon>Suessiales</taxon>
        <taxon>Suessiaceae</taxon>
        <taxon>Polarella</taxon>
    </lineage>
</organism>
<proteinExistence type="predicted"/>
<protein>
    <submittedName>
        <fullName evidence="1">Uncharacterized protein</fullName>
    </submittedName>
</protein>
<keyword evidence="3" id="KW-1185">Reference proteome</keyword>